<keyword evidence="3" id="KW-1185">Reference proteome</keyword>
<name>A0ABT2NE13_9CYAN</name>
<dbReference type="CDD" id="cd00093">
    <property type="entry name" value="HTH_XRE"/>
    <property type="match status" value="1"/>
</dbReference>
<dbReference type="Pfam" id="PF01381">
    <property type="entry name" value="HTH_3"/>
    <property type="match status" value="1"/>
</dbReference>
<dbReference type="SUPFAM" id="SSF47413">
    <property type="entry name" value="lambda repressor-like DNA-binding domains"/>
    <property type="match status" value="1"/>
</dbReference>
<proteinExistence type="predicted"/>
<organism evidence="2 3">
    <name type="scientific">Laspinema olomoucense D3b</name>
    <dbReference type="NCBI Taxonomy" id="2953688"/>
    <lineage>
        <taxon>Bacteria</taxon>
        <taxon>Bacillati</taxon>
        <taxon>Cyanobacteriota</taxon>
        <taxon>Cyanophyceae</taxon>
        <taxon>Oscillatoriophycideae</taxon>
        <taxon>Oscillatoriales</taxon>
        <taxon>Laspinemataceae</taxon>
        <taxon>Laspinema</taxon>
        <taxon>Laspinema olomoucense</taxon>
    </lineage>
</organism>
<protein>
    <submittedName>
        <fullName evidence="2">Helix-turn-helix domain-containing protein</fullName>
    </submittedName>
</protein>
<dbReference type="Proteomes" id="UP001525961">
    <property type="component" value="Unassembled WGS sequence"/>
</dbReference>
<dbReference type="SMART" id="SM00530">
    <property type="entry name" value="HTH_XRE"/>
    <property type="match status" value="1"/>
</dbReference>
<gene>
    <name evidence="2" type="ORF">NG792_23985</name>
</gene>
<dbReference type="PROSITE" id="PS50943">
    <property type="entry name" value="HTH_CROC1"/>
    <property type="match status" value="1"/>
</dbReference>
<evidence type="ECO:0000259" key="1">
    <source>
        <dbReference type="PROSITE" id="PS50943"/>
    </source>
</evidence>
<dbReference type="RefSeq" id="WP_261237095.1">
    <property type="nucleotide sequence ID" value="NZ_JAMXFA010000045.1"/>
</dbReference>
<dbReference type="EMBL" id="JAMXFA010000045">
    <property type="protein sequence ID" value="MCT7980792.1"/>
    <property type="molecule type" value="Genomic_DNA"/>
</dbReference>
<accession>A0ABT2NE13</accession>
<evidence type="ECO:0000313" key="2">
    <source>
        <dbReference type="EMBL" id="MCT7980792.1"/>
    </source>
</evidence>
<dbReference type="Gene3D" id="1.10.260.40">
    <property type="entry name" value="lambda repressor-like DNA-binding domains"/>
    <property type="match status" value="1"/>
</dbReference>
<dbReference type="InterPro" id="IPR001387">
    <property type="entry name" value="Cro/C1-type_HTH"/>
</dbReference>
<dbReference type="InterPro" id="IPR010982">
    <property type="entry name" value="Lambda_DNA-bd_dom_sf"/>
</dbReference>
<sequence length="242" mass="27087">MTHYNFQNWLNQKISDDPEVILAGKLEYLRLYLTDAMRQLREKAGLTQAQLAEKLGVQQAAVSKLESALKDRKLESVLQYLHTLDAELLMAVKQGDEIYQVSDNDGVMLVDVPEEVALKAAAEGMTLREYVHAAIKNFSPKTVSGIESFLKSDEEVAVRVRERLGGKSIEEIARELEKCYSLPKEDRVMALTTFLGGGVNAVGATRSSTDPRSITEMSDKRELLNLAKNLEKKLDEIVNLYP</sequence>
<feature type="domain" description="HTH cro/C1-type" evidence="1">
    <location>
        <begin position="37"/>
        <end position="91"/>
    </location>
</feature>
<reference evidence="2 3" key="1">
    <citation type="journal article" date="2022" name="Front. Microbiol.">
        <title>High genomic differentiation and limited gene flow indicate recent cryptic speciation within the genus Laspinema (cyanobacteria).</title>
        <authorList>
            <person name="Stanojkovic A."/>
            <person name="Skoupy S."/>
            <person name="Skaloud P."/>
            <person name="Dvorak P."/>
        </authorList>
    </citation>
    <scope>NUCLEOTIDE SEQUENCE [LARGE SCALE GENOMIC DNA]</scope>
    <source>
        <strain evidence="2 3">D3b</strain>
    </source>
</reference>
<evidence type="ECO:0000313" key="3">
    <source>
        <dbReference type="Proteomes" id="UP001525961"/>
    </source>
</evidence>
<comment type="caution">
    <text evidence="2">The sequence shown here is derived from an EMBL/GenBank/DDBJ whole genome shotgun (WGS) entry which is preliminary data.</text>
</comment>